<evidence type="ECO:0000256" key="1">
    <source>
        <dbReference type="SAM" id="MobiDB-lite"/>
    </source>
</evidence>
<dbReference type="Proteomes" id="UP000614200">
    <property type="component" value="Unassembled WGS sequence"/>
</dbReference>
<proteinExistence type="predicted"/>
<keyword evidence="2" id="KW-1133">Transmembrane helix</keyword>
<dbReference type="RefSeq" id="WP_194703500.1">
    <property type="nucleotide sequence ID" value="NZ_JADKNH010000014.1"/>
</dbReference>
<reference evidence="3 4" key="1">
    <citation type="submission" date="2020-11" db="EMBL/GenBank/DDBJ databases">
        <title>Fusibacter basophilias sp. nov.</title>
        <authorList>
            <person name="Qiu D."/>
        </authorList>
    </citation>
    <scope>NUCLEOTIDE SEQUENCE [LARGE SCALE GENOMIC DNA]</scope>
    <source>
        <strain evidence="3 4">Q10-2</strain>
    </source>
</reference>
<feature type="compositionally biased region" description="Basic and acidic residues" evidence="1">
    <location>
        <begin position="84"/>
        <end position="97"/>
    </location>
</feature>
<name>A0ABR9ZXR9_9FIRM</name>
<evidence type="ECO:0000313" key="4">
    <source>
        <dbReference type="Proteomes" id="UP000614200"/>
    </source>
</evidence>
<sequence>MRNFLIAGVITVILWIAEDLLCTKLKNPLWGGIIPLLTLTFTIYILATGMISFNLTSFIVFLILNLFIIEGWSTGREKYKKRQKSELDKMKAHDIDN</sequence>
<organism evidence="3 4">
    <name type="scientific">Fusibacter ferrireducens</name>
    <dbReference type="NCBI Taxonomy" id="2785058"/>
    <lineage>
        <taxon>Bacteria</taxon>
        <taxon>Bacillati</taxon>
        <taxon>Bacillota</taxon>
        <taxon>Clostridia</taxon>
        <taxon>Eubacteriales</taxon>
        <taxon>Eubacteriales Family XII. Incertae Sedis</taxon>
        <taxon>Fusibacter</taxon>
    </lineage>
</organism>
<gene>
    <name evidence="3" type="ORF">ISU02_19380</name>
</gene>
<evidence type="ECO:0000313" key="3">
    <source>
        <dbReference type="EMBL" id="MBF4695262.1"/>
    </source>
</evidence>
<comment type="caution">
    <text evidence="3">The sequence shown here is derived from an EMBL/GenBank/DDBJ whole genome shotgun (WGS) entry which is preliminary data.</text>
</comment>
<keyword evidence="4" id="KW-1185">Reference proteome</keyword>
<keyword evidence="2" id="KW-0472">Membrane</keyword>
<accession>A0ABR9ZXR9</accession>
<evidence type="ECO:0000256" key="2">
    <source>
        <dbReference type="SAM" id="Phobius"/>
    </source>
</evidence>
<keyword evidence="2" id="KW-0812">Transmembrane</keyword>
<dbReference type="EMBL" id="JADKNH010000014">
    <property type="protein sequence ID" value="MBF4695262.1"/>
    <property type="molecule type" value="Genomic_DNA"/>
</dbReference>
<protein>
    <submittedName>
        <fullName evidence="3">Uncharacterized protein</fullName>
    </submittedName>
</protein>
<feature type="transmembrane region" description="Helical" evidence="2">
    <location>
        <begin position="43"/>
        <end position="72"/>
    </location>
</feature>
<feature type="region of interest" description="Disordered" evidence="1">
    <location>
        <begin position="77"/>
        <end position="97"/>
    </location>
</feature>